<evidence type="ECO:0000313" key="9">
    <source>
        <dbReference type="EMBL" id="PKK76257.1"/>
    </source>
</evidence>
<dbReference type="InterPro" id="IPR050196">
    <property type="entry name" value="Cytochrome_P450_Monoox"/>
</dbReference>
<keyword evidence="7" id="KW-0503">Monooxygenase</keyword>
<dbReference type="GO" id="GO:0016705">
    <property type="term" value="F:oxidoreductase activity, acting on paired donors, with incorporation or reduction of molecular oxygen"/>
    <property type="evidence" value="ECO:0007669"/>
    <property type="project" value="InterPro"/>
</dbReference>
<comment type="similarity">
    <text evidence="3">Belongs to the cytochrome P450 family.</text>
</comment>
<keyword evidence="8" id="KW-0472">Membrane</keyword>
<dbReference type="SUPFAM" id="SSF48264">
    <property type="entry name" value="Cytochrome P450"/>
    <property type="match status" value="1"/>
</dbReference>
<sequence length="108" mass="12412">MSVILDSFIGGSDTTSHFMCFIVYRIAKNSKVLNRLREELDSIYGQNRTRQVIPEDLIKLKYTEAIIKETARILPVSPIILRFNSEDDEIAGYKWPKNTAFTMHFAGI</sequence>
<keyword evidence="4" id="KW-0479">Metal-binding</keyword>
<evidence type="ECO:0000256" key="8">
    <source>
        <dbReference type="ARBA" id="ARBA00023136"/>
    </source>
</evidence>
<gene>
    <name evidence="9" type="ORF">RhiirC2_734732</name>
</gene>
<dbReference type="AlphaFoldDB" id="A0A2N1NQS3"/>
<evidence type="ECO:0000256" key="4">
    <source>
        <dbReference type="ARBA" id="ARBA00022723"/>
    </source>
</evidence>
<reference evidence="9 10" key="1">
    <citation type="submission" date="2016-04" db="EMBL/GenBank/DDBJ databases">
        <title>Genome analyses suggest a sexual origin of heterokaryosis in a supposedly ancient asexual fungus.</title>
        <authorList>
            <person name="Ropars J."/>
            <person name="Sedzielewska K."/>
            <person name="Noel J."/>
            <person name="Charron P."/>
            <person name="Farinelli L."/>
            <person name="Marton T."/>
            <person name="Kruger M."/>
            <person name="Pelin A."/>
            <person name="Brachmann A."/>
            <person name="Corradi N."/>
        </authorList>
    </citation>
    <scope>NUCLEOTIDE SEQUENCE [LARGE SCALE GENOMIC DNA]</scope>
    <source>
        <strain evidence="9 10">C2</strain>
    </source>
</reference>
<organism evidence="9 10">
    <name type="scientific">Rhizophagus irregularis</name>
    <dbReference type="NCBI Taxonomy" id="588596"/>
    <lineage>
        <taxon>Eukaryota</taxon>
        <taxon>Fungi</taxon>
        <taxon>Fungi incertae sedis</taxon>
        <taxon>Mucoromycota</taxon>
        <taxon>Glomeromycotina</taxon>
        <taxon>Glomeromycetes</taxon>
        <taxon>Glomerales</taxon>
        <taxon>Glomeraceae</taxon>
        <taxon>Rhizophagus</taxon>
    </lineage>
</organism>
<accession>A0A2N1NQS3</accession>
<comment type="caution">
    <text evidence="9">The sequence shown here is derived from an EMBL/GenBank/DDBJ whole genome shotgun (WGS) entry which is preliminary data.</text>
</comment>
<evidence type="ECO:0000313" key="10">
    <source>
        <dbReference type="Proteomes" id="UP000233469"/>
    </source>
</evidence>
<name>A0A2N1NQS3_9GLOM</name>
<evidence type="ECO:0000256" key="5">
    <source>
        <dbReference type="ARBA" id="ARBA00023002"/>
    </source>
</evidence>
<feature type="non-terminal residue" evidence="9">
    <location>
        <position position="108"/>
    </location>
</feature>
<evidence type="ECO:0000256" key="3">
    <source>
        <dbReference type="ARBA" id="ARBA00010617"/>
    </source>
</evidence>
<dbReference type="Gene3D" id="1.10.630.10">
    <property type="entry name" value="Cytochrome P450"/>
    <property type="match status" value="1"/>
</dbReference>
<dbReference type="GO" id="GO:0020037">
    <property type="term" value="F:heme binding"/>
    <property type="evidence" value="ECO:0007669"/>
    <property type="project" value="InterPro"/>
</dbReference>
<dbReference type="GO" id="GO:0016020">
    <property type="term" value="C:membrane"/>
    <property type="evidence" value="ECO:0007669"/>
    <property type="project" value="UniProtKB-SubCell"/>
</dbReference>
<dbReference type="PANTHER" id="PTHR24291:SF43">
    <property type="entry name" value="AROMATASE"/>
    <property type="match status" value="1"/>
</dbReference>
<dbReference type="Proteomes" id="UP000233469">
    <property type="component" value="Unassembled WGS sequence"/>
</dbReference>
<dbReference type="PANTHER" id="PTHR24291">
    <property type="entry name" value="CYTOCHROME P450 FAMILY 4"/>
    <property type="match status" value="1"/>
</dbReference>
<evidence type="ECO:0000256" key="6">
    <source>
        <dbReference type="ARBA" id="ARBA00023004"/>
    </source>
</evidence>
<reference evidence="9 10" key="2">
    <citation type="submission" date="2017-10" db="EMBL/GenBank/DDBJ databases">
        <title>Extensive intraspecific genome diversity in a model arbuscular mycorrhizal fungus.</title>
        <authorList>
            <person name="Chen E.C.H."/>
            <person name="Morin E."/>
            <person name="Baudet D."/>
            <person name="Noel J."/>
            <person name="Ndikumana S."/>
            <person name="Charron P."/>
            <person name="St-Onge C."/>
            <person name="Giorgi J."/>
            <person name="Grigoriev I.V."/>
            <person name="Roux C."/>
            <person name="Martin F.M."/>
            <person name="Corradi N."/>
        </authorList>
    </citation>
    <scope>NUCLEOTIDE SEQUENCE [LARGE SCALE GENOMIC DNA]</scope>
    <source>
        <strain evidence="9 10">C2</strain>
    </source>
</reference>
<dbReference type="VEuPathDB" id="FungiDB:RhiirA1_335196"/>
<dbReference type="EMBL" id="LLXL01000193">
    <property type="protein sequence ID" value="PKK76257.1"/>
    <property type="molecule type" value="Genomic_DNA"/>
</dbReference>
<keyword evidence="6" id="KW-0408">Iron</keyword>
<evidence type="ECO:0000256" key="7">
    <source>
        <dbReference type="ARBA" id="ARBA00023033"/>
    </source>
</evidence>
<dbReference type="InterPro" id="IPR036396">
    <property type="entry name" value="Cyt_P450_sf"/>
</dbReference>
<proteinExistence type="inferred from homology"/>
<evidence type="ECO:0000256" key="1">
    <source>
        <dbReference type="ARBA" id="ARBA00001971"/>
    </source>
</evidence>
<comment type="cofactor">
    <cofactor evidence="1">
        <name>heme</name>
        <dbReference type="ChEBI" id="CHEBI:30413"/>
    </cofactor>
</comment>
<dbReference type="InterPro" id="IPR001128">
    <property type="entry name" value="Cyt_P450"/>
</dbReference>
<protein>
    <submittedName>
        <fullName evidence="9">Cytochrome P450</fullName>
    </submittedName>
</protein>
<dbReference type="Pfam" id="PF00067">
    <property type="entry name" value="p450"/>
    <property type="match status" value="1"/>
</dbReference>
<comment type="subcellular location">
    <subcellularLocation>
        <location evidence="2">Membrane</location>
    </subcellularLocation>
</comment>
<dbReference type="GO" id="GO:0004497">
    <property type="term" value="F:monooxygenase activity"/>
    <property type="evidence" value="ECO:0007669"/>
    <property type="project" value="UniProtKB-KW"/>
</dbReference>
<dbReference type="GO" id="GO:0005506">
    <property type="term" value="F:iron ion binding"/>
    <property type="evidence" value="ECO:0007669"/>
    <property type="project" value="InterPro"/>
</dbReference>
<keyword evidence="5" id="KW-0560">Oxidoreductase</keyword>
<evidence type="ECO:0000256" key="2">
    <source>
        <dbReference type="ARBA" id="ARBA00004370"/>
    </source>
</evidence>